<name>A0A269PBN0_9CORY</name>
<feature type="transmembrane region" description="Helical" evidence="2">
    <location>
        <begin position="229"/>
        <end position="254"/>
    </location>
</feature>
<evidence type="ECO:0000313" key="4">
    <source>
        <dbReference type="Proteomes" id="UP000215771"/>
    </source>
</evidence>
<keyword evidence="2" id="KW-0472">Membrane</keyword>
<keyword evidence="2" id="KW-0812">Transmembrane</keyword>
<evidence type="ECO:0000313" key="3">
    <source>
        <dbReference type="EMBL" id="PAJ68914.1"/>
    </source>
</evidence>
<evidence type="ECO:0008006" key="5">
    <source>
        <dbReference type="Google" id="ProtNLM"/>
    </source>
</evidence>
<feature type="region of interest" description="Disordered" evidence="1">
    <location>
        <begin position="478"/>
        <end position="504"/>
    </location>
</feature>
<protein>
    <recommendedName>
        <fullName evidence="5">DUF5129 domain-containing protein</fullName>
    </recommendedName>
</protein>
<organism evidence="3 4">
    <name type="scientific">Corynebacterium hadale</name>
    <dbReference type="NCBI Taxonomy" id="2026255"/>
    <lineage>
        <taxon>Bacteria</taxon>
        <taxon>Bacillati</taxon>
        <taxon>Actinomycetota</taxon>
        <taxon>Actinomycetes</taxon>
        <taxon>Mycobacteriales</taxon>
        <taxon>Corynebacteriaceae</taxon>
        <taxon>Corynebacterium</taxon>
    </lineage>
</organism>
<gene>
    <name evidence="3" type="ORF">CIG21_09580</name>
</gene>
<evidence type="ECO:0000256" key="2">
    <source>
        <dbReference type="SAM" id="Phobius"/>
    </source>
</evidence>
<keyword evidence="2" id="KW-1133">Transmembrane helix</keyword>
<proteinExistence type="predicted"/>
<dbReference type="RefSeq" id="WP_095278618.1">
    <property type="nucleotide sequence ID" value="NZ_CP047655.1"/>
</dbReference>
<dbReference type="Proteomes" id="UP000215771">
    <property type="component" value="Unassembled WGS sequence"/>
</dbReference>
<feature type="transmembrane region" description="Helical" evidence="2">
    <location>
        <begin position="48"/>
        <end position="68"/>
    </location>
</feature>
<dbReference type="AlphaFoldDB" id="A0A269PBN0"/>
<reference evidence="3 4" key="1">
    <citation type="submission" date="2017-08" db="EMBL/GenBank/DDBJ databases">
        <authorList>
            <person name="de Groot N.N."/>
        </authorList>
    </citation>
    <scope>NUCLEOTIDE SEQUENCE [LARGE SCALE GENOMIC DNA]</scope>
    <source>
        <strain evidence="3 4">NBT06-6</strain>
    </source>
</reference>
<dbReference type="EMBL" id="NQMQ01000020">
    <property type="protein sequence ID" value="PAJ68914.1"/>
    <property type="molecule type" value="Genomic_DNA"/>
</dbReference>
<feature type="compositionally biased region" description="Low complexity" evidence="1">
    <location>
        <begin position="482"/>
        <end position="495"/>
    </location>
</feature>
<comment type="caution">
    <text evidence="3">The sequence shown here is derived from an EMBL/GenBank/DDBJ whole genome shotgun (WGS) entry which is preliminary data.</text>
</comment>
<accession>A0A269PBN0</accession>
<sequence length="504" mass="55913">MVSREYESVPGGKWWQMQETAESKRRNAEWDEERKFSRQFRAKGARRLAVLVAVVIGLLPAILMFALWRAPEEPDPVETVAEAPPAFVDDPDDLLSPDEELRLLDGADDLPHPSTVQQLRFIVFDDSLDNVNDSVENFMRDTYPDEIGDDTFADGVILVGAAMKTRHQFIFAGKDVASQLELRSGSHLDRSLAAMKDGLASGDIPRGLLDGARVAMDPEEVASRNDSSFLGYLTAIPTGFGLFAAALAVGFVPVKRIERRKQRIAEARLDRQTLIDAHSSLALRLSELDLRAHSLSSRFANGELRQEWEEVRDRFLAIDDAVAHLPVDTDSDALANWEQLHDAAATVKDVERAEENINLLFRMEQGDVNVRAERLRTLRADAVDAGKKAKDSHLKAGLQDIVNRLDAIATDPANPAFMDAFVRLLADYRILMDVLQEQQFTARKGVKDPRAPRLWERDYAYPGVYTYATLSLWDSTTNRPTSSSSGTNSGFSSGFSGSGGSSSF</sequence>
<evidence type="ECO:0000256" key="1">
    <source>
        <dbReference type="SAM" id="MobiDB-lite"/>
    </source>
</evidence>